<dbReference type="PRINTS" id="PR00370">
    <property type="entry name" value="FMOXYGENASE"/>
</dbReference>
<dbReference type="GO" id="GO:0050660">
    <property type="term" value="F:flavin adenine dinucleotide binding"/>
    <property type="evidence" value="ECO:0007669"/>
    <property type="project" value="InterPro"/>
</dbReference>
<dbReference type="GO" id="GO:0004499">
    <property type="term" value="F:N,N-dimethylaniline monooxygenase activity"/>
    <property type="evidence" value="ECO:0007669"/>
    <property type="project" value="InterPro"/>
</dbReference>
<dbReference type="AlphaFoldDB" id="A0A6A6Y3J5"/>
<keyword evidence="7" id="KW-1185">Reference proteome</keyword>
<evidence type="ECO:0000256" key="1">
    <source>
        <dbReference type="ARBA" id="ARBA00009183"/>
    </source>
</evidence>
<evidence type="ECO:0000256" key="5">
    <source>
        <dbReference type="ARBA" id="ARBA00023002"/>
    </source>
</evidence>
<dbReference type="Gene3D" id="3.50.50.60">
    <property type="entry name" value="FAD/NAD(P)-binding domain"/>
    <property type="match status" value="2"/>
</dbReference>
<dbReference type="Pfam" id="PF00743">
    <property type="entry name" value="FMO-like"/>
    <property type="match status" value="2"/>
</dbReference>
<keyword evidence="3" id="KW-0274">FAD</keyword>
<dbReference type="InterPro" id="IPR050346">
    <property type="entry name" value="FMO-like"/>
</dbReference>
<reference evidence="8" key="2">
    <citation type="submission" date="2020-04" db="EMBL/GenBank/DDBJ databases">
        <authorList>
            <consortium name="NCBI Genome Project"/>
        </authorList>
    </citation>
    <scope>NUCLEOTIDE SEQUENCE</scope>
    <source>
        <strain evidence="8">CBS 304.34</strain>
    </source>
</reference>
<dbReference type="GeneID" id="54454142"/>
<evidence type="ECO:0008006" key="9">
    <source>
        <dbReference type="Google" id="ProtNLM"/>
    </source>
</evidence>
<proteinExistence type="inferred from homology"/>
<gene>
    <name evidence="6 8" type="ORF">BDZ99DRAFT_200942</name>
</gene>
<evidence type="ECO:0000313" key="8">
    <source>
        <dbReference type="RefSeq" id="XP_033569558.1"/>
    </source>
</evidence>
<dbReference type="EMBL" id="MU003722">
    <property type="protein sequence ID" value="KAF2802594.1"/>
    <property type="molecule type" value="Genomic_DNA"/>
</dbReference>
<dbReference type="OrthoDB" id="66881at2759"/>
<dbReference type="PANTHER" id="PTHR23023">
    <property type="entry name" value="DIMETHYLANILINE MONOOXYGENASE"/>
    <property type="match status" value="1"/>
</dbReference>
<dbReference type="GO" id="GO:0050661">
    <property type="term" value="F:NADP binding"/>
    <property type="evidence" value="ECO:0007669"/>
    <property type="project" value="InterPro"/>
</dbReference>
<dbReference type="SUPFAM" id="SSF51905">
    <property type="entry name" value="FAD/NAD(P)-binding domain"/>
    <property type="match status" value="2"/>
</dbReference>
<dbReference type="RefSeq" id="XP_033569558.1">
    <property type="nucleotide sequence ID" value="XM_033713249.1"/>
</dbReference>
<keyword evidence="5" id="KW-0560">Oxidoreductase</keyword>
<dbReference type="InterPro" id="IPR036188">
    <property type="entry name" value="FAD/NAD-bd_sf"/>
</dbReference>
<evidence type="ECO:0000256" key="4">
    <source>
        <dbReference type="ARBA" id="ARBA00022857"/>
    </source>
</evidence>
<dbReference type="Proteomes" id="UP000504636">
    <property type="component" value="Unplaced"/>
</dbReference>
<keyword evidence="2" id="KW-0285">Flavoprotein</keyword>
<accession>A0A6A6Y3J5</accession>
<evidence type="ECO:0000313" key="7">
    <source>
        <dbReference type="Proteomes" id="UP000504636"/>
    </source>
</evidence>
<dbReference type="InterPro" id="IPR000960">
    <property type="entry name" value="Flavin_mOase"/>
</dbReference>
<protein>
    <recommendedName>
        <fullName evidence="9">FAD/NAD(P)-binding domain-containing protein</fullName>
    </recommendedName>
</protein>
<reference evidence="6 8" key="1">
    <citation type="journal article" date="2020" name="Stud. Mycol.">
        <title>101 Dothideomycetes genomes: a test case for predicting lifestyles and emergence of pathogens.</title>
        <authorList>
            <person name="Haridas S."/>
            <person name="Albert R."/>
            <person name="Binder M."/>
            <person name="Bloem J."/>
            <person name="Labutti K."/>
            <person name="Salamov A."/>
            <person name="Andreopoulos B."/>
            <person name="Baker S."/>
            <person name="Barry K."/>
            <person name="Bills G."/>
            <person name="Bluhm B."/>
            <person name="Cannon C."/>
            <person name="Castanera R."/>
            <person name="Culley D."/>
            <person name="Daum C."/>
            <person name="Ezra D."/>
            <person name="Gonzalez J."/>
            <person name="Henrissat B."/>
            <person name="Kuo A."/>
            <person name="Liang C."/>
            <person name="Lipzen A."/>
            <person name="Lutzoni F."/>
            <person name="Magnuson J."/>
            <person name="Mondo S."/>
            <person name="Nolan M."/>
            <person name="Ohm R."/>
            <person name="Pangilinan J."/>
            <person name="Park H.-J."/>
            <person name="Ramirez L."/>
            <person name="Alfaro M."/>
            <person name="Sun H."/>
            <person name="Tritt A."/>
            <person name="Yoshinaga Y."/>
            <person name="Zwiers L.-H."/>
            <person name="Turgeon B."/>
            <person name="Goodwin S."/>
            <person name="Spatafora J."/>
            <person name="Crous P."/>
            <person name="Grigoriev I."/>
        </authorList>
    </citation>
    <scope>NUCLEOTIDE SEQUENCE</scope>
    <source>
        <strain evidence="6 8">CBS 304.34</strain>
    </source>
</reference>
<keyword evidence="4" id="KW-0521">NADP</keyword>
<dbReference type="InterPro" id="IPR020946">
    <property type="entry name" value="Flavin_mOase-like"/>
</dbReference>
<evidence type="ECO:0000256" key="3">
    <source>
        <dbReference type="ARBA" id="ARBA00022827"/>
    </source>
</evidence>
<name>A0A6A6Y3J5_9PEZI</name>
<organism evidence="6">
    <name type="scientific">Mytilinidion resinicola</name>
    <dbReference type="NCBI Taxonomy" id="574789"/>
    <lineage>
        <taxon>Eukaryota</taxon>
        <taxon>Fungi</taxon>
        <taxon>Dikarya</taxon>
        <taxon>Ascomycota</taxon>
        <taxon>Pezizomycotina</taxon>
        <taxon>Dothideomycetes</taxon>
        <taxon>Pleosporomycetidae</taxon>
        <taxon>Mytilinidiales</taxon>
        <taxon>Mytilinidiaceae</taxon>
        <taxon>Mytilinidion</taxon>
    </lineage>
</organism>
<evidence type="ECO:0000256" key="2">
    <source>
        <dbReference type="ARBA" id="ARBA00022630"/>
    </source>
</evidence>
<reference evidence="8" key="3">
    <citation type="submission" date="2025-04" db="UniProtKB">
        <authorList>
            <consortium name="RefSeq"/>
        </authorList>
    </citation>
    <scope>IDENTIFICATION</scope>
    <source>
        <strain evidence="8">CBS 304.34</strain>
    </source>
</reference>
<sequence length="292" mass="33439">MTSDTNKFHGVVIATGAFDLKHEPNIPGLADFKSRHPEVVSHSKDFKNPAEFEIKRVLIVGNAASGFDISRQILPLARNVNVSTRTSQVNLCDRNITRRPEILQFKSGKKLAIYFHGNSIERNIHMVIFCTDFKYTVPFLYSRVKSKMDGQWHTKDIQMYEDGFTIPGLYKHLFYIKDASLAFVGLTKMGAAFRTAEAQSAVAARVFARRLKLPSNQDMKEWEDKARADWECKVRRKLVSSETFHALPDPHDKEYILELEMLAKSATGANLLLPPTWTNAMQYARDKRMRLR</sequence>
<comment type="similarity">
    <text evidence="1">Belongs to the FMO family.</text>
</comment>
<evidence type="ECO:0000313" key="6">
    <source>
        <dbReference type="EMBL" id="KAF2802594.1"/>
    </source>
</evidence>